<dbReference type="PANTHER" id="PTHR43651:SF2">
    <property type="entry name" value="1,4-ALPHA-GLUCAN-BRANCHING ENZYME, CHLOROPLASTIC_AMYLOPLASTIC"/>
    <property type="match status" value="1"/>
</dbReference>
<gene>
    <name evidence="1" type="ORF">CMV_003829</name>
</gene>
<evidence type="ECO:0000313" key="2">
    <source>
        <dbReference type="Proteomes" id="UP000737018"/>
    </source>
</evidence>
<comment type="caution">
    <text evidence="1">The sequence shown here is derived from an EMBL/GenBank/DDBJ whole genome shotgun (WGS) entry which is preliminary data.</text>
</comment>
<name>A0A8J4RGQ2_9ROSI</name>
<organism evidence="1 2">
    <name type="scientific">Castanea mollissima</name>
    <name type="common">Chinese chestnut</name>
    <dbReference type="NCBI Taxonomy" id="60419"/>
    <lineage>
        <taxon>Eukaryota</taxon>
        <taxon>Viridiplantae</taxon>
        <taxon>Streptophyta</taxon>
        <taxon>Embryophyta</taxon>
        <taxon>Tracheophyta</taxon>
        <taxon>Spermatophyta</taxon>
        <taxon>Magnoliopsida</taxon>
        <taxon>eudicotyledons</taxon>
        <taxon>Gunneridae</taxon>
        <taxon>Pentapetalae</taxon>
        <taxon>rosids</taxon>
        <taxon>fabids</taxon>
        <taxon>Fagales</taxon>
        <taxon>Fagaceae</taxon>
        <taxon>Castanea</taxon>
    </lineage>
</organism>
<accession>A0A8J4RGQ2</accession>
<protein>
    <submittedName>
        <fullName evidence="1">Uncharacterized protein</fullName>
    </submittedName>
</protein>
<reference evidence="1" key="1">
    <citation type="submission" date="2020-03" db="EMBL/GenBank/DDBJ databases">
        <title>Castanea mollissima Vanexum genome sequencing.</title>
        <authorList>
            <person name="Staton M."/>
        </authorList>
    </citation>
    <scope>NUCLEOTIDE SEQUENCE</scope>
    <source>
        <tissue evidence="1">Leaf</tissue>
    </source>
</reference>
<dbReference type="EMBL" id="JRKL02000311">
    <property type="protein sequence ID" value="KAF3972682.1"/>
    <property type="molecule type" value="Genomic_DNA"/>
</dbReference>
<proteinExistence type="predicted"/>
<dbReference type="OrthoDB" id="1928105at2759"/>
<dbReference type="Gene3D" id="3.20.20.80">
    <property type="entry name" value="Glycosidases"/>
    <property type="match status" value="1"/>
</dbReference>
<dbReference type="GO" id="GO:0003844">
    <property type="term" value="F:1,4-alpha-glucan branching enzyme activity"/>
    <property type="evidence" value="ECO:0007669"/>
    <property type="project" value="TreeGrafter"/>
</dbReference>
<dbReference type="AlphaFoldDB" id="A0A8J4RGQ2"/>
<dbReference type="PANTHER" id="PTHR43651">
    <property type="entry name" value="1,4-ALPHA-GLUCAN-BRANCHING ENZYME"/>
    <property type="match status" value="1"/>
</dbReference>
<dbReference type="GO" id="GO:0005737">
    <property type="term" value="C:cytoplasm"/>
    <property type="evidence" value="ECO:0007669"/>
    <property type="project" value="TreeGrafter"/>
</dbReference>
<evidence type="ECO:0000313" key="1">
    <source>
        <dbReference type="EMBL" id="KAF3972682.1"/>
    </source>
</evidence>
<keyword evidence="2" id="KW-1185">Reference proteome</keyword>
<dbReference type="Proteomes" id="UP000737018">
    <property type="component" value="Unassembled WGS sequence"/>
</dbReference>
<sequence>MDPHRAGPSIGTVLTRQPMHRSSLLWDAPLGGEFGHPDWIDFPREGNGWSYEKCRRQWDLVELEHLRYKFMNAFDRAMNLLDDKFSFLASTKQIVSSTNEEDKVQMPLDDQWLFYSTFRIG</sequence>
<dbReference type="GO" id="GO:0005975">
    <property type="term" value="P:carbohydrate metabolic process"/>
    <property type="evidence" value="ECO:0007669"/>
    <property type="project" value="TreeGrafter"/>
</dbReference>